<proteinExistence type="predicted"/>
<dbReference type="RefSeq" id="WP_105328906.1">
    <property type="nucleotide sequence ID" value="NZ_PUHY01000005.1"/>
</dbReference>
<sequence length="172" mass="18614">MDQVTITAEHWQAALEVPKEVALDAAAPLNVRLQAAKMVQDMVKVILKQTLDREKLTQKNAASASKTSRPPITSDVGSSVQADLRPTTKRPASPLPSQTPAAEKLVRDVDAVTPPIPDRVEHATVPLDEKSFAPSQSTCRSHQGADAAEERQRYIGRVGPRKLPGKAKKSAR</sequence>
<evidence type="ECO:0000256" key="1">
    <source>
        <dbReference type="SAM" id="MobiDB-lite"/>
    </source>
</evidence>
<evidence type="ECO:0000313" key="2">
    <source>
        <dbReference type="EMBL" id="PQO37657.1"/>
    </source>
</evidence>
<reference evidence="2 3" key="1">
    <citation type="submission" date="2018-02" db="EMBL/GenBank/DDBJ databases">
        <title>Comparative genomes isolates from brazilian mangrove.</title>
        <authorList>
            <person name="Araujo J.E."/>
            <person name="Taketani R.G."/>
            <person name="Silva M.C.P."/>
            <person name="Loureco M.V."/>
            <person name="Andreote F.D."/>
        </authorList>
    </citation>
    <scope>NUCLEOTIDE SEQUENCE [LARGE SCALE GENOMIC DNA]</scope>
    <source>
        <strain evidence="2 3">Hex-1 MGV</strain>
    </source>
</reference>
<name>A0A2S8FZN4_9BACT</name>
<feature type="compositionally biased region" description="Polar residues" evidence="1">
    <location>
        <begin position="58"/>
        <end position="81"/>
    </location>
</feature>
<dbReference type="AlphaFoldDB" id="A0A2S8FZN4"/>
<feature type="region of interest" description="Disordered" evidence="1">
    <location>
        <begin position="56"/>
        <end position="172"/>
    </location>
</feature>
<accession>A0A2S8FZN4</accession>
<feature type="compositionally biased region" description="Basic residues" evidence="1">
    <location>
        <begin position="159"/>
        <end position="172"/>
    </location>
</feature>
<gene>
    <name evidence="2" type="ORF">C5Y83_06845</name>
</gene>
<evidence type="ECO:0000313" key="3">
    <source>
        <dbReference type="Proteomes" id="UP000238322"/>
    </source>
</evidence>
<feature type="compositionally biased region" description="Basic and acidic residues" evidence="1">
    <location>
        <begin position="118"/>
        <end position="131"/>
    </location>
</feature>
<comment type="caution">
    <text evidence="2">The sequence shown here is derived from an EMBL/GenBank/DDBJ whole genome shotgun (WGS) entry which is preliminary data.</text>
</comment>
<organism evidence="2 3">
    <name type="scientific">Blastopirellula marina</name>
    <dbReference type="NCBI Taxonomy" id="124"/>
    <lineage>
        <taxon>Bacteria</taxon>
        <taxon>Pseudomonadati</taxon>
        <taxon>Planctomycetota</taxon>
        <taxon>Planctomycetia</taxon>
        <taxon>Pirellulales</taxon>
        <taxon>Pirellulaceae</taxon>
        <taxon>Blastopirellula</taxon>
    </lineage>
</organism>
<dbReference type="Proteomes" id="UP000238322">
    <property type="component" value="Unassembled WGS sequence"/>
</dbReference>
<protein>
    <submittedName>
        <fullName evidence="2">Uncharacterized protein</fullName>
    </submittedName>
</protein>
<dbReference type="EMBL" id="PUHY01000005">
    <property type="protein sequence ID" value="PQO37657.1"/>
    <property type="molecule type" value="Genomic_DNA"/>
</dbReference>